<reference evidence="8 9" key="1">
    <citation type="journal article" date="2021" name="bioRxiv">
        <title>Chromosome-scale and haplotype-resolved genome assembly of a tetraploid potato cultivar.</title>
        <authorList>
            <person name="Sun H."/>
            <person name="Jiao W.-B."/>
            <person name="Krause K."/>
            <person name="Campoy J.A."/>
            <person name="Goel M."/>
            <person name="Folz-Donahue K."/>
            <person name="Kukat C."/>
            <person name="Huettel B."/>
            <person name="Schneeberger K."/>
        </authorList>
    </citation>
    <scope>NUCLEOTIDE SEQUENCE [LARGE SCALE GENOMIC DNA]</scope>
    <source>
        <strain evidence="8">SolTubOtavaFocal</strain>
        <tissue evidence="8">Leaves</tissue>
    </source>
</reference>
<dbReference type="Pfam" id="PF00005">
    <property type="entry name" value="ABC_tran"/>
    <property type="match status" value="1"/>
</dbReference>
<evidence type="ECO:0000256" key="4">
    <source>
        <dbReference type="ARBA" id="ARBA00022989"/>
    </source>
</evidence>
<organism evidence="8 9">
    <name type="scientific">Solanum tuberosum</name>
    <name type="common">Potato</name>
    <dbReference type="NCBI Taxonomy" id="4113"/>
    <lineage>
        <taxon>Eukaryota</taxon>
        <taxon>Viridiplantae</taxon>
        <taxon>Streptophyta</taxon>
        <taxon>Embryophyta</taxon>
        <taxon>Tracheophyta</taxon>
        <taxon>Spermatophyta</taxon>
        <taxon>Magnoliopsida</taxon>
        <taxon>eudicotyledons</taxon>
        <taxon>Gunneridae</taxon>
        <taxon>Pentapetalae</taxon>
        <taxon>asterids</taxon>
        <taxon>lamiids</taxon>
        <taxon>Solanales</taxon>
        <taxon>Solanaceae</taxon>
        <taxon>Solanoideae</taxon>
        <taxon>Solaneae</taxon>
        <taxon>Solanum</taxon>
    </lineage>
</organism>
<evidence type="ECO:0000259" key="7">
    <source>
        <dbReference type="Pfam" id="PF00005"/>
    </source>
</evidence>
<dbReference type="InterPro" id="IPR050352">
    <property type="entry name" value="ABCG_transporters"/>
</dbReference>
<dbReference type="PANTHER" id="PTHR48041:SF135">
    <property type="entry name" value="ABC TRANSPORTER G FAMILY MEMBER 26"/>
    <property type="match status" value="1"/>
</dbReference>
<accession>A0ABQ7V0X5</accession>
<proteinExistence type="predicted"/>
<evidence type="ECO:0000256" key="1">
    <source>
        <dbReference type="ARBA" id="ARBA00004141"/>
    </source>
</evidence>
<evidence type="ECO:0000313" key="8">
    <source>
        <dbReference type="EMBL" id="KAH0757711.1"/>
    </source>
</evidence>
<comment type="subcellular location">
    <subcellularLocation>
        <location evidence="1">Membrane</location>
        <topology evidence="1">Multi-pass membrane protein</topology>
    </subcellularLocation>
</comment>
<feature type="region of interest" description="Disordered" evidence="6">
    <location>
        <begin position="62"/>
        <end position="84"/>
    </location>
</feature>
<evidence type="ECO:0000313" key="9">
    <source>
        <dbReference type="Proteomes" id="UP000826656"/>
    </source>
</evidence>
<evidence type="ECO:0000256" key="6">
    <source>
        <dbReference type="SAM" id="MobiDB-lite"/>
    </source>
</evidence>
<evidence type="ECO:0000256" key="3">
    <source>
        <dbReference type="ARBA" id="ARBA00022692"/>
    </source>
</evidence>
<feature type="domain" description="ABC transporter" evidence="7">
    <location>
        <begin position="24"/>
        <end position="63"/>
    </location>
</feature>
<dbReference type="Proteomes" id="UP000826656">
    <property type="component" value="Unassembled WGS sequence"/>
</dbReference>
<dbReference type="PANTHER" id="PTHR48041">
    <property type="entry name" value="ABC TRANSPORTER G FAMILY MEMBER 28"/>
    <property type="match status" value="1"/>
</dbReference>
<name>A0ABQ7V0X5_SOLTU</name>
<sequence>MAEVMHVVSQGVRKAIFQPVRSRHTKIGGGIIKGISGGERKRTSIGYEILVDPSLLLLDEPTSGLDSSSARKERVGSPFRVSVT</sequence>
<evidence type="ECO:0000256" key="5">
    <source>
        <dbReference type="ARBA" id="ARBA00023136"/>
    </source>
</evidence>
<keyword evidence="4" id="KW-1133">Transmembrane helix</keyword>
<keyword evidence="5" id="KW-0472">Membrane</keyword>
<comment type="caution">
    <text evidence="8">The sequence shown here is derived from an EMBL/GenBank/DDBJ whole genome shotgun (WGS) entry which is preliminary data.</text>
</comment>
<keyword evidence="2" id="KW-0813">Transport</keyword>
<protein>
    <recommendedName>
        <fullName evidence="7">ABC transporter domain-containing protein</fullName>
    </recommendedName>
</protein>
<gene>
    <name evidence="8" type="ORF">KY290_021204</name>
</gene>
<dbReference type="InterPro" id="IPR027417">
    <property type="entry name" value="P-loop_NTPase"/>
</dbReference>
<evidence type="ECO:0000256" key="2">
    <source>
        <dbReference type="ARBA" id="ARBA00022448"/>
    </source>
</evidence>
<keyword evidence="9" id="KW-1185">Reference proteome</keyword>
<dbReference type="EMBL" id="JAIVGD010000015">
    <property type="protein sequence ID" value="KAH0757711.1"/>
    <property type="molecule type" value="Genomic_DNA"/>
</dbReference>
<dbReference type="InterPro" id="IPR003439">
    <property type="entry name" value="ABC_transporter-like_ATP-bd"/>
</dbReference>
<keyword evidence="3" id="KW-0812">Transmembrane</keyword>
<dbReference type="SUPFAM" id="SSF52540">
    <property type="entry name" value="P-loop containing nucleoside triphosphate hydrolases"/>
    <property type="match status" value="1"/>
</dbReference>
<dbReference type="Gene3D" id="3.40.50.300">
    <property type="entry name" value="P-loop containing nucleotide triphosphate hydrolases"/>
    <property type="match status" value="1"/>
</dbReference>